<gene>
    <name evidence="2" type="ORF">QTG54_000537</name>
</gene>
<keyword evidence="3" id="KW-1185">Reference proteome</keyword>
<protein>
    <submittedName>
        <fullName evidence="2">Uncharacterized protein</fullName>
    </submittedName>
</protein>
<feature type="region of interest" description="Disordered" evidence="1">
    <location>
        <begin position="444"/>
        <end position="487"/>
    </location>
</feature>
<organism evidence="2 3">
    <name type="scientific">Skeletonema marinoi</name>
    <dbReference type="NCBI Taxonomy" id="267567"/>
    <lineage>
        <taxon>Eukaryota</taxon>
        <taxon>Sar</taxon>
        <taxon>Stramenopiles</taxon>
        <taxon>Ochrophyta</taxon>
        <taxon>Bacillariophyta</taxon>
        <taxon>Coscinodiscophyceae</taxon>
        <taxon>Thalassiosirophycidae</taxon>
        <taxon>Thalassiosirales</taxon>
        <taxon>Skeletonemataceae</taxon>
        <taxon>Skeletonema</taxon>
        <taxon>Skeletonema marinoi-dohrnii complex</taxon>
    </lineage>
</organism>
<feature type="region of interest" description="Disordered" evidence="1">
    <location>
        <begin position="198"/>
        <end position="218"/>
    </location>
</feature>
<accession>A0AAD8YLI9</accession>
<dbReference type="Proteomes" id="UP001224775">
    <property type="component" value="Unassembled WGS sequence"/>
</dbReference>
<dbReference type="AlphaFoldDB" id="A0AAD8YLI9"/>
<feature type="region of interest" description="Disordered" evidence="1">
    <location>
        <begin position="48"/>
        <end position="74"/>
    </location>
</feature>
<evidence type="ECO:0000313" key="2">
    <source>
        <dbReference type="EMBL" id="KAK1748598.1"/>
    </source>
</evidence>
<sequence>MMPLAARRAFTRSILLSKSSLRSGCNRQQNAIICHRPFSKYEIDVQDASKPSLPTPTVGSTPQKAPPTLSPSQKRSVEEIAEQLIIAEHKSQLELQDAHGLLLRTCSEAQAILLNNETSSSEEIVATADYILILMNDDELDVSIAKIQDLQRELDEHQSDQFQSLFTHDGELSRAVEAMNKLHRVFLTMVDSCIPPISSSVPNADDRDSKNSEPDETVYDKERFSAKTFARAMQLSRRAEDLGMPLHRPLYRRLAMSVVLTSVPQLYDDLDAAIDEATPLVLPGELQQRKEGMHPPIATELVDLCIRARSALRIPSPIFSIERDPLEVFAAEILAKPLLLLLKQKQWEEAFGLLQGWREHFGRSEKINLLDMLGEAATLEALEIAKSWVVNDEFGTDAQACRYALELTNLLQDSLELILDERKSRAENLSRILPNIIYQLESPVDGDEFDSDASDSEFEEDFDSDDDDDWDKSSARESDTVSNSAKDSITMEFVAEDSDSEPQIMAGMSNKDARRRIYLRNGCDWSLPDVVGQLEEWNKGKALSFSPAFERYLGEQMTEADEEYYD</sequence>
<comment type="caution">
    <text evidence="2">The sequence shown here is derived from an EMBL/GenBank/DDBJ whole genome shotgun (WGS) entry which is preliminary data.</text>
</comment>
<reference evidence="2" key="1">
    <citation type="submission" date="2023-06" db="EMBL/GenBank/DDBJ databases">
        <title>Survivors Of The Sea: Transcriptome response of Skeletonema marinoi to long-term dormancy.</title>
        <authorList>
            <person name="Pinder M.I.M."/>
            <person name="Kourtchenko O."/>
            <person name="Robertson E.K."/>
            <person name="Larsson T."/>
            <person name="Maumus F."/>
            <person name="Osuna-Cruz C.M."/>
            <person name="Vancaester E."/>
            <person name="Stenow R."/>
            <person name="Vandepoele K."/>
            <person name="Ploug H."/>
            <person name="Bruchert V."/>
            <person name="Godhe A."/>
            <person name="Topel M."/>
        </authorList>
    </citation>
    <scope>NUCLEOTIDE SEQUENCE</scope>
    <source>
        <strain evidence="2">R05AC</strain>
    </source>
</reference>
<name>A0AAD8YLI9_9STRA</name>
<evidence type="ECO:0000256" key="1">
    <source>
        <dbReference type="SAM" id="MobiDB-lite"/>
    </source>
</evidence>
<proteinExistence type="predicted"/>
<evidence type="ECO:0000313" key="3">
    <source>
        <dbReference type="Proteomes" id="UP001224775"/>
    </source>
</evidence>
<dbReference type="EMBL" id="JATAAI010000001">
    <property type="protein sequence ID" value="KAK1748598.1"/>
    <property type="molecule type" value="Genomic_DNA"/>
</dbReference>
<feature type="compositionally biased region" description="Acidic residues" evidence="1">
    <location>
        <begin position="444"/>
        <end position="470"/>
    </location>
</feature>
<feature type="compositionally biased region" description="Basic and acidic residues" evidence="1">
    <location>
        <begin position="204"/>
        <end position="218"/>
    </location>
</feature>